<sequence>MSEIVDRVWFMLDSGANAGAHGGAARSPFTMLQAATVGLDGAPKVRTIVLRGASMEGGTLTFYTDVRSEKVAELRKDSRISLVGCDLNAGIQIRLEGVARLAASLEERLALWNVSRPHSLIVYRAARTPGTPIALPQEAYIASASPGDSMAGFENFCVITVDVQKIDYLDLSPDGHKRAQFSRCSGAWQGGWVVP</sequence>
<organism evidence="6 7">
    <name type="scientific">Paraburkholderia caffeinitolerans</name>
    <dbReference type="NCBI Taxonomy" id="1723730"/>
    <lineage>
        <taxon>Bacteria</taxon>
        <taxon>Pseudomonadati</taxon>
        <taxon>Pseudomonadota</taxon>
        <taxon>Betaproteobacteria</taxon>
        <taxon>Burkholderiales</taxon>
        <taxon>Burkholderiaceae</taxon>
        <taxon>Paraburkholderia</taxon>
    </lineage>
</organism>
<proteinExistence type="predicted"/>
<gene>
    <name evidence="6" type="ORF">LMG28688_03505</name>
</gene>
<reference evidence="6 7" key="1">
    <citation type="submission" date="2020-04" db="EMBL/GenBank/DDBJ databases">
        <authorList>
            <person name="De Canck E."/>
        </authorList>
    </citation>
    <scope>NUCLEOTIDE SEQUENCE [LARGE SCALE GENOMIC DNA]</scope>
    <source>
        <strain evidence="6 7">LMG 28688</strain>
    </source>
</reference>
<evidence type="ECO:0000313" key="7">
    <source>
        <dbReference type="Proteomes" id="UP000494119"/>
    </source>
</evidence>
<dbReference type="GO" id="GO:0008615">
    <property type="term" value="P:pyridoxine biosynthetic process"/>
    <property type="evidence" value="ECO:0007669"/>
    <property type="project" value="InterPro"/>
</dbReference>
<dbReference type="PANTHER" id="PTHR10851:SF3">
    <property type="entry name" value="PYRIDOXINE_PYRIDOXAMINE 5'-PHOSPHATE OXIDASE 2"/>
    <property type="match status" value="1"/>
</dbReference>
<dbReference type="SUPFAM" id="SSF50475">
    <property type="entry name" value="FMN-binding split barrel"/>
    <property type="match status" value="1"/>
</dbReference>
<evidence type="ECO:0000256" key="3">
    <source>
        <dbReference type="ARBA" id="ARBA00022643"/>
    </source>
</evidence>
<dbReference type="EMBL" id="CADIKL010000016">
    <property type="protein sequence ID" value="CAB3792410.1"/>
    <property type="molecule type" value="Genomic_DNA"/>
</dbReference>
<dbReference type="Gene3D" id="2.30.110.10">
    <property type="entry name" value="Electron Transport, Fmn-binding Protein, Chain A"/>
    <property type="match status" value="1"/>
</dbReference>
<protein>
    <recommendedName>
        <fullName evidence="5">Pyridoxamine 5'-phosphate oxidase Alr4036 family FMN-binding domain-containing protein</fullName>
    </recommendedName>
</protein>
<evidence type="ECO:0000256" key="4">
    <source>
        <dbReference type="ARBA" id="ARBA00023002"/>
    </source>
</evidence>
<evidence type="ECO:0000259" key="5">
    <source>
        <dbReference type="Pfam" id="PF12766"/>
    </source>
</evidence>
<dbReference type="GO" id="GO:0004733">
    <property type="term" value="F:pyridoxamine phosphate oxidase activity"/>
    <property type="evidence" value="ECO:0007669"/>
    <property type="project" value="InterPro"/>
</dbReference>
<dbReference type="InterPro" id="IPR012349">
    <property type="entry name" value="Split_barrel_FMN-bd"/>
</dbReference>
<keyword evidence="3" id="KW-0288">FMN</keyword>
<accession>A0A6J5G3Z6</accession>
<dbReference type="PANTHER" id="PTHR10851">
    <property type="entry name" value="PYRIDOXINE-5-PHOSPHATE OXIDASE"/>
    <property type="match status" value="1"/>
</dbReference>
<dbReference type="GO" id="GO:0010181">
    <property type="term" value="F:FMN binding"/>
    <property type="evidence" value="ECO:0007669"/>
    <property type="project" value="InterPro"/>
</dbReference>
<evidence type="ECO:0000256" key="1">
    <source>
        <dbReference type="ARBA" id="ARBA00001917"/>
    </source>
</evidence>
<feature type="domain" description="Pyridoxamine 5'-phosphate oxidase Alr4036 family FMN-binding" evidence="5">
    <location>
        <begin position="25"/>
        <end position="101"/>
    </location>
</feature>
<keyword evidence="7" id="KW-1185">Reference proteome</keyword>
<dbReference type="AlphaFoldDB" id="A0A6J5G3Z6"/>
<keyword evidence="4" id="KW-0560">Oxidoreductase</keyword>
<dbReference type="InterPro" id="IPR024624">
    <property type="entry name" value="Pyridox_Oxase_Alr4036_FMN-bd"/>
</dbReference>
<dbReference type="Proteomes" id="UP000494119">
    <property type="component" value="Unassembled WGS sequence"/>
</dbReference>
<keyword evidence="2" id="KW-0285">Flavoprotein</keyword>
<dbReference type="InterPro" id="IPR000659">
    <property type="entry name" value="Pyridox_Oxase"/>
</dbReference>
<dbReference type="Pfam" id="PF12766">
    <property type="entry name" value="Pyridox_oxase_2"/>
    <property type="match status" value="1"/>
</dbReference>
<comment type="cofactor">
    <cofactor evidence="1">
        <name>FMN</name>
        <dbReference type="ChEBI" id="CHEBI:58210"/>
    </cofactor>
</comment>
<evidence type="ECO:0000313" key="6">
    <source>
        <dbReference type="EMBL" id="CAB3792410.1"/>
    </source>
</evidence>
<evidence type="ECO:0000256" key="2">
    <source>
        <dbReference type="ARBA" id="ARBA00022630"/>
    </source>
</evidence>
<name>A0A6J5G3Z6_9BURK</name>
<dbReference type="RefSeq" id="WP_175195926.1">
    <property type="nucleotide sequence ID" value="NZ_CADIKL010000016.1"/>
</dbReference>